<keyword evidence="3 4" id="KW-0408">Iron</keyword>
<dbReference type="GO" id="GO:0005506">
    <property type="term" value="F:iron ion binding"/>
    <property type="evidence" value="ECO:0007669"/>
    <property type="project" value="InterPro"/>
</dbReference>
<evidence type="ECO:0000313" key="6">
    <source>
        <dbReference type="EMBL" id="PHH63720.1"/>
    </source>
</evidence>
<evidence type="ECO:0008006" key="8">
    <source>
        <dbReference type="Google" id="ProtNLM"/>
    </source>
</evidence>
<keyword evidence="2 4" id="KW-0479">Metal-binding</keyword>
<accession>A0A2C5Y8F4</accession>
<dbReference type="InterPro" id="IPR050121">
    <property type="entry name" value="Cytochrome_P450_monoxygenase"/>
</dbReference>
<evidence type="ECO:0000256" key="4">
    <source>
        <dbReference type="PIRSR" id="PIRSR602401-1"/>
    </source>
</evidence>
<evidence type="ECO:0000313" key="7">
    <source>
        <dbReference type="Proteomes" id="UP000226192"/>
    </source>
</evidence>
<feature type="transmembrane region" description="Helical" evidence="5">
    <location>
        <begin position="34"/>
        <end position="55"/>
    </location>
</feature>
<dbReference type="SUPFAM" id="SSF48264">
    <property type="entry name" value="Cytochrome P450"/>
    <property type="match status" value="1"/>
</dbReference>
<keyword evidence="5" id="KW-1133">Transmembrane helix</keyword>
<dbReference type="GO" id="GO:0020037">
    <property type="term" value="F:heme binding"/>
    <property type="evidence" value="ECO:0007669"/>
    <property type="project" value="InterPro"/>
</dbReference>
<dbReference type="PRINTS" id="PR00463">
    <property type="entry name" value="EP450I"/>
</dbReference>
<gene>
    <name evidence="6" type="ORF">CDD81_5592</name>
</gene>
<name>A0A2C5Y8F4_9HYPO</name>
<dbReference type="PANTHER" id="PTHR24305:SF227">
    <property type="entry name" value="P450, PUTATIVE (EUROFUNG)-RELATED"/>
    <property type="match status" value="1"/>
</dbReference>
<evidence type="ECO:0000256" key="3">
    <source>
        <dbReference type="ARBA" id="ARBA00023004"/>
    </source>
</evidence>
<keyword evidence="7" id="KW-1185">Reference proteome</keyword>
<keyword evidence="5" id="KW-0472">Membrane</keyword>
<keyword evidence="5" id="KW-0812">Transmembrane</keyword>
<evidence type="ECO:0000256" key="2">
    <source>
        <dbReference type="ARBA" id="ARBA00022723"/>
    </source>
</evidence>
<protein>
    <recommendedName>
        <fullName evidence="8">Cytochrome P450</fullName>
    </recommendedName>
</protein>
<feature type="binding site" description="axial binding residue" evidence="4">
    <location>
        <position position="505"/>
    </location>
    <ligand>
        <name>heme</name>
        <dbReference type="ChEBI" id="CHEBI:30413"/>
    </ligand>
    <ligandPart>
        <name>Fe</name>
        <dbReference type="ChEBI" id="CHEBI:18248"/>
    </ligandPart>
</feature>
<dbReference type="InterPro" id="IPR002401">
    <property type="entry name" value="Cyt_P450_E_grp-I"/>
</dbReference>
<dbReference type="InterPro" id="IPR036396">
    <property type="entry name" value="Cyt_P450_sf"/>
</dbReference>
<organism evidence="6 7">
    <name type="scientific">Ophiocordyceps australis</name>
    <dbReference type="NCBI Taxonomy" id="1399860"/>
    <lineage>
        <taxon>Eukaryota</taxon>
        <taxon>Fungi</taxon>
        <taxon>Dikarya</taxon>
        <taxon>Ascomycota</taxon>
        <taxon>Pezizomycotina</taxon>
        <taxon>Sordariomycetes</taxon>
        <taxon>Hypocreomycetidae</taxon>
        <taxon>Hypocreales</taxon>
        <taxon>Ophiocordycipitaceae</taxon>
        <taxon>Ophiocordyceps</taxon>
    </lineage>
</organism>
<evidence type="ECO:0000256" key="1">
    <source>
        <dbReference type="ARBA" id="ARBA00022617"/>
    </source>
</evidence>
<dbReference type="PANTHER" id="PTHR24305">
    <property type="entry name" value="CYTOCHROME P450"/>
    <property type="match status" value="1"/>
</dbReference>
<keyword evidence="1 4" id="KW-0349">Heme</keyword>
<dbReference type="OrthoDB" id="1470350at2759"/>
<dbReference type="Pfam" id="PF00067">
    <property type="entry name" value="p450"/>
    <property type="match status" value="1"/>
</dbReference>
<proteinExistence type="predicted"/>
<dbReference type="PRINTS" id="PR00385">
    <property type="entry name" value="P450"/>
</dbReference>
<dbReference type="GO" id="GO:0004497">
    <property type="term" value="F:monooxygenase activity"/>
    <property type="evidence" value="ECO:0007669"/>
    <property type="project" value="InterPro"/>
</dbReference>
<dbReference type="Proteomes" id="UP000226192">
    <property type="component" value="Unassembled WGS sequence"/>
</dbReference>
<dbReference type="CDD" id="cd11069">
    <property type="entry name" value="CYP_FUM15-like"/>
    <property type="match status" value="1"/>
</dbReference>
<evidence type="ECO:0000256" key="5">
    <source>
        <dbReference type="SAM" id="Phobius"/>
    </source>
</evidence>
<dbReference type="AlphaFoldDB" id="A0A2C5Y8F4"/>
<dbReference type="GO" id="GO:0016705">
    <property type="term" value="F:oxidoreductase activity, acting on paired donors, with incorporation or reduction of molecular oxygen"/>
    <property type="evidence" value="ECO:0007669"/>
    <property type="project" value="InterPro"/>
</dbReference>
<comment type="caution">
    <text evidence="6">The sequence shown here is derived from an EMBL/GenBank/DDBJ whole genome shotgun (WGS) entry which is preliminary data.</text>
</comment>
<dbReference type="EMBL" id="NJET01000044">
    <property type="protein sequence ID" value="PHH63720.1"/>
    <property type="molecule type" value="Genomic_DNA"/>
</dbReference>
<reference evidence="6 7" key="1">
    <citation type="submission" date="2017-06" db="EMBL/GenBank/DDBJ databases">
        <title>Ant-infecting Ophiocordyceps genomes reveal a high diversity of potential behavioral manipulation genes and a possible major role for enterotoxins.</title>
        <authorList>
            <person name="De Bekker C."/>
            <person name="Evans H.C."/>
            <person name="Brachmann A."/>
            <person name="Hughes D.P."/>
        </authorList>
    </citation>
    <scope>NUCLEOTIDE SEQUENCE [LARGE SCALE GENOMIC DNA]</scope>
    <source>
        <strain evidence="6 7">Map64</strain>
    </source>
</reference>
<sequence>MGIPWREITAVAATGSALCSVTLRRRGVGELCSVFGIMWMAQAAAWWLWTTFVYARYLSPLRHLPQPPGAHWLLGHFWEIVSTEPGAAYQQWTASVEHEGLLRYMFAFNRERLLVTSPEALGEVLVSKCYDFEKPLTVRNLLAPMLGHGVLLAEGDEHRVQRRRLNPAFHYRQVRGMYSIFWDKARESVEAMTAACNAAGGERVLLVNSMASRTTLDIIGLAGMGVDFGAIGDEANRLAQTYMRLMQPSWQSFAMSVLGGWLPPGVLRRLPMQRNRDLSEAAQTIRSVCRDMVRNKRMQGAGDKTPSQGDDEADIEAEPDLLSVALGSGFSDDVLVDQLMTFLAAGHDTTASALTWVMYLLARHADKQQRLRDEVRAKLAPISAADGMGAVTCSDVEGMPYLRAVCNEALRLFAPIRQTFRQAARDTTIQGLPVRKGTFVVLAPCVTNLDPTLWGPDAADFRPERWLSACPDTPQPEKTDTRPTASGGASSNFAFLTFLHGPRSCIAANFARAELACLVAAWIGRFDFALADASMADAANLRFRRTPSAIPLQGMPLRTRVVDGW</sequence>
<dbReference type="InterPro" id="IPR001128">
    <property type="entry name" value="Cyt_P450"/>
</dbReference>
<dbReference type="Gene3D" id="1.10.630.10">
    <property type="entry name" value="Cytochrome P450"/>
    <property type="match status" value="1"/>
</dbReference>
<comment type="cofactor">
    <cofactor evidence="4">
        <name>heme</name>
        <dbReference type="ChEBI" id="CHEBI:30413"/>
    </cofactor>
</comment>
<dbReference type="STRING" id="1399860.A0A2C5Y8F4"/>